<dbReference type="InterPro" id="IPR016032">
    <property type="entry name" value="Sig_transdc_resp-reg_C-effctor"/>
</dbReference>
<evidence type="ECO:0000256" key="5">
    <source>
        <dbReference type="ARBA" id="ARBA00023163"/>
    </source>
</evidence>
<evidence type="ECO:0000256" key="3">
    <source>
        <dbReference type="ARBA" id="ARBA00023015"/>
    </source>
</evidence>
<dbReference type="Pfam" id="PF00486">
    <property type="entry name" value="Trans_reg_C"/>
    <property type="match status" value="1"/>
</dbReference>
<dbReference type="PATRIC" id="fig|626937.4.peg.1035"/>
<dbReference type="PANTHER" id="PTHR48111">
    <property type="entry name" value="REGULATOR OF RPOS"/>
    <property type="match status" value="1"/>
</dbReference>
<name>A0A136Q6N5_9FIRM</name>
<gene>
    <name evidence="8" type="ORF">HMPREF3293_01047</name>
</gene>
<evidence type="ECO:0000256" key="2">
    <source>
        <dbReference type="ARBA" id="ARBA00023012"/>
    </source>
</evidence>
<protein>
    <submittedName>
        <fullName evidence="8">Transcriptional regulatory protein</fullName>
    </submittedName>
</protein>
<accession>A0A136Q6N5</accession>
<keyword evidence="5" id="KW-0804">Transcription</keyword>
<feature type="DNA-binding region" description="OmpR/PhoB-type" evidence="6">
    <location>
        <begin position="16"/>
        <end position="114"/>
    </location>
</feature>
<keyword evidence="1" id="KW-0597">Phosphoprotein</keyword>
<keyword evidence="3" id="KW-0805">Transcription regulation</keyword>
<dbReference type="InterPro" id="IPR001867">
    <property type="entry name" value="OmpR/PhoB-type_DNA-bd"/>
</dbReference>
<dbReference type="GO" id="GO:0000156">
    <property type="term" value="F:phosphorelay response regulator activity"/>
    <property type="evidence" value="ECO:0007669"/>
    <property type="project" value="TreeGrafter"/>
</dbReference>
<dbReference type="Gene3D" id="1.10.10.10">
    <property type="entry name" value="Winged helix-like DNA-binding domain superfamily/Winged helix DNA-binding domain"/>
    <property type="match status" value="1"/>
</dbReference>
<keyword evidence="2" id="KW-0902">Two-component regulatory system</keyword>
<sequence length="114" mass="13407">MGGWVPAIKRRKDGTFMRIMVDNLAVDIDNRTVRRGDEDIRLTAKEYEVLKYLALHKDKIVSRAELLEHVWDCDYDCFSNVVDVYIRFLRAKIDDGHQKKLIKTFRKQGYSLTA</sequence>
<dbReference type="InterPro" id="IPR036388">
    <property type="entry name" value="WH-like_DNA-bd_sf"/>
</dbReference>
<dbReference type="CDD" id="cd00383">
    <property type="entry name" value="trans_reg_C"/>
    <property type="match status" value="1"/>
</dbReference>
<evidence type="ECO:0000256" key="6">
    <source>
        <dbReference type="PROSITE-ProRule" id="PRU01091"/>
    </source>
</evidence>
<dbReference type="InterPro" id="IPR039420">
    <property type="entry name" value="WalR-like"/>
</dbReference>
<evidence type="ECO:0000313" key="9">
    <source>
        <dbReference type="Proteomes" id="UP000070366"/>
    </source>
</evidence>
<proteinExistence type="predicted"/>
<organism evidence="8 9">
    <name type="scientific">Christensenella minuta</name>
    <dbReference type="NCBI Taxonomy" id="626937"/>
    <lineage>
        <taxon>Bacteria</taxon>
        <taxon>Bacillati</taxon>
        <taxon>Bacillota</taxon>
        <taxon>Clostridia</taxon>
        <taxon>Christensenellales</taxon>
        <taxon>Christensenellaceae</taxon>
        <taxon>Christensenella</taxon>
    </lineage>
</organism>
<dbReference type="GO" id="GO:0000976">
    <property type="term" value="F:transcription cis-regulatory region binding"/>
    <property type="evidence" value="ECO:0007669"/>
    <property type="project" value="TreeGrafter"/>
</dbReference>
<evidence type="ECO:0000313" key="8">
    <source>
        <dbReference type="EMBL" id="KXK66310.1"/>
    </source>
</evidence>
<evidence type="ECO:0000256" key="4">
    <source>
        <dbReference type="ARBA" id="ARBA00023125"/>
    </source>
</evidence>
<comment type="caution">
    <text evidence="8">The sequence shown here is derived from an EMBL/GenBank/DDBJ whole genome shotgun (WGS) entry which is preliminary data.</text>
</comment>
<dbReference type="Proteomes" id="UP000070366">
    <property type="component" value="Unassembled WGS sequence"/>
</dbReference>
<evidence type="ECO:0000256" key="1">
    <source>
        <dbReference type="ARBA" id="ARBA00022553"/>
    </source>
</evidence>
<dbReference type="GO" id="GO:0006355">
    <property type="term" value="P:regulation of DNA-templated transcription"/>
    <property type="evidence" value="ECO:0007669"/>
    <property type="project" value="InterPro"/>
</dbReference>
<dbReference type="SMART" id="SM00862">
    <property type="entry name" value="Trans_reg_C"/>
    <property type="match status" value="1"/>
</dbReference>
<dbReference type="PROSITE" id="PS51755">
    <property type="entry name" value="OMPR_PHOB"/>
    <property type="match status" value="1"/>
</dbReference>
<dbReference type="FunFam" id="1.10.10.10:FF:000005">
    <property type="entry name" value="Two-component system response regulator"/>
    <property type="match status" value="1"/>
</dbReference>
<dbReference type="GO" id="GO:0005829">
    <property type="term" value="C:cytosol"/>
    <property type="evidence" value="ECO:0007669"/>
    <property type="project" value="TreeGrafter"/>
</dbReference>
<dbReference type="KEGG" id="cmiu:B1H56_02145"/>
<dbReference type="SUPFAM" id="SSF46894">
    <property type="entry name" value="C-terminal effector domain of the bipartite response regulators"/>
    <property type="match status" value="1"/>
</dbReference>
<keyword evidence="4 6" id="KW-0238">DNA-binding</keyword>
<dbReference type="AlphaFoldDB" id="A0A136Q6N5"/>
<dbReference type="OrthoDB" id="9790442at2"/>
<feature type="domain" description="OmpR/PhoB-type" evidence="7">
    <location>
        <begin position="16"/>
        <end position="114"/>
    </location>
</feature>
<keyword evidence="9" id="KW-1185">Reference proteome</keyword>
<evidence type="ECO:0000259" key="7">
    <source>
        <dbReference type="PROSITE" id="PS51755"/>
    </source>
</evidence>
<dbReference type="STRING" id="626937.HMPREF3293_01047"/>
<dbReference type="PANTHER" id="PTHR48111:SF22">
    <property type="entry name" value="REGULATOR OF RPOS"/>
    <property type="match status" value="1"/>
</dbReference>
<reference evidence="8 9" key="1">
    <citation type="submission" date="2016-02" db="EMBL/GenBank/DDBJ databases">
        <authorList>
            <person name="Wen L."/>
            <person name="He K."/>
            <person name="Yang H."/>
        </authorList>
    </citation>
    <scope>NUCLEOTIDE SEQUENCE [LARGE SCALE GENOMIC DNA]</scope>
    <source>
        <strain evidence="8 9">DSM 22607</strain>
    </source>
</reference>
<dbReference type="EMBL" id="LSZW01000047">
    <property type="protein sequence ID" value="KXK66310.1"/>
    <property type="molecule type" value="Genomic_DNA"/>
</dbReference>
<dbReference type="GO" id="GO:0032993">
    <property type="term" value="C:protein-DNA complex"/>
    <property type="evidence" value="ECO:0007669"/>
    <property type="project" value="TreeGrafter"/>
</dbReference>